<dbReference type="EMBL" id="WDAX01000053">
    <property type="protein sequence ID" value="KAB6569155.1"/>
    <property type="molecule type" value="Genomic_DNA"/>
</dbReference>
<proteinExistence type="inferred from homology"/>
<dbReference type="AlphaFoldDB" id="A0A7J5RQ93"/>
<evidence type="ECO:0000256" key="3">
    <source>
        <dbReference type="ARBA" id="ARBA00023125"/>
    </source>
</evidence>
<evidence type="ECO:0000313" key="6">
    <source>
        <dbReference type="EMBL" id="MDU0239119.1"/>
    </source>
</evidence>
<keyword evidence="2" id="KW-0680">Restriction system</keyword>
<dbReference type="Gene3D" id="3.90.220.20">
    <property type="entry name" value="DNA methylase specificity domains"/>
    <property type="match status" value="2"/>
</dbReference>
<feature type="domain" description="Type I restriction modification DNA specificity" evidence="4">
    <location>
        <begin position="270"/>
        <end position="414"/>
    </location>
</feature>
<dbReference type="SUPFAM" id="SSF116734">
    <property type="entry name" value="DNA methylase specificity domain"/>
    <property type="match status" value="2"/>
</dbReference>
<dbReference type="InterPro" id="IPR051212">
    <property type="entry name" value="Type-I_RE_S_subunit"/>
</dbReference>
<dbReference type="GO" id="GO:0004519">
    <property type="term" value="F:endonuclease activity"/>
    <property type="evidence" value="ECO:0007669"/>
    <property type="project" value="UniProtKB-KW"/>
</dbReference>
<evidence type="ECO:0000313" key="7">
    <source>
        <dbReference type="Proteomes" id="UP000462922"/>
    </source>
</evidence>
<dbReference type="Pfam" id="PF01420">
    <property type="entry name" value="Methylase_S"/>
    <property type="match status" value="2"/>
</dbReference>
<keyword evidence="3" id="KW-0238">DNA-binding</keyword>
<evidence type="ECO:0000256" key="2">
    <source>
        <dbReference type="ARBA" id="ARBA00022747"/>
    </source>
</evidence>
<keyword evidence="5" id="KW-0540">Nuclease</keyword>
<reference evidence="6" key="2">
    <citation type="submission" date="2023-10" db="EMBL/GenBank/DDBJ databases">
        <title>Genome of Potential pathogenic bacteria in Crohn's disease.</title>
        <authorList>
            <person name="Rodriguez-Palacios A."/>
        </authorList>
    </citation>
    <scope>NUCLEOTIDE SEQUENCE</scope>
    <source>
        <strain evidence="6">CavFT-hAR11</strain>
    </source>
</reference>
<evidence type="ECO:0000313" key="5">
    <source>
        <dbReference type="EMBL" id="KAB6569155.1"/>
    </source>
</evidence>
<protein>
    <submittedName>
        <fullName evidence="5">Restriction endonuclease subunit S</fullName>
    </submittedName>
</protein>
<dbReference type="RefSeq" id="WP_117597142.1">
    <property type="nucleotide sequence ID" value="NZ_JAWDET010000002.1"/>
</dbReference>
<feature type="domain" description="Type I restriction modification DNA specificity" evidence="4">
    <location>
        <begin position="68"/>
        <end position="193"/>
    </location>
</feature>
<sequence>MKRYSEYKDSGVKWIGEIPGHWKSVPFRRIAKVQCNLVHPFENLEMLQISPDSIEKDSGKIIKIKTVAEANIDSDNHRFYKGQILYSKIRPLLNKVTIAPEDGLCSADMYPISTEEKTEFIKYYMLSKAFLSSVKNIVADRVKMPKINQDELKETRFVIPPLPEQEAIVTYLDSKVAKIDEYISIAEKKIAALEELKQTIIAEAVTRGIHKDVPMKDSGVKWIGMIPEHWKIEPFGRHFSYGKGLPITKADLTTEGVAVISYGQIHSKRNIGTTMDDSLVRYVNHKYLGTSPQCLLNKNDFVFADTSEDIEGCGNFAFNDRNESIFAGYHTIIVRPKDILQPKYYAYLFQSKKWKSQVQTLVNGVKVFSISRGILKKASLLIPTYAEQQEIVSYLDSKVASINQLCQAERSQIEKLKEYKQRLISDVVTGKVKVMND</sequence>
<keyword evidence="5" id="KW-0378">Hydrolase</keyword>
<accession>A0A7J5RQ93</accession>
<comment type="caution">
    <text evidence="5">The sequence shown here is derived from an EMBL/GenBank/DDBJ whole genome shotgun (WGS) entry which is preliminary data.</text>
</comment>
<dbReference type="InterPro" id="IPR000055">
    <property type="entry name" value="Restrct_endonuc_typeI_TRD"/>
</dbReference>
<keyword evidence="5" id="KW-0255">Endonuclease</keyword>
<gene>
    <name evidence="5" type="ORF">GAY76_18415</name>
    <name evidence="6" type="ORF">RVH43_00320</name>
</gene>
<dbReference type="Gene3D" id="1.10.287.1120">
    <property type="entry name" value="Bipartite methylase S protein"/>
    <property type="match status" value="1"/>
</dbReference>
<dbReference type="PANTHER" id="PTHR43140">
    <property type="entry name" value="TYPE-1 RESTRICTION ENZYME ECOKI SPECIFICITY PROTEIN"/>
    <property type="match status" value="1"/>
</dbReference>
<dbReference type="Proteomes" id="UP001181239">
    <property type="component" value="Unassembled WGS sequence"/>
</dbReference>
<reference evidence="5 7" key="1">
    <citation type="journal article" date="2019" name="Nat. Med.">
        <title>A library of human gut bacterial isolates paired with longitudinal multiomics data enables mechanistic microbiome research.</title>
        <authorList>
            <person name="Poyet M."/>
            <person name="Groussin M."/>
            <person name="Gibbons S.M."/>
            <person name="Avila-Pacheco J."/>
            <person name="Jiang X."/>
            <person name="Kearney S.M."/>
            <person name="Perrotta A.R."/>
            <person name="Berdy B."/>
            <person name="Zhao S."/>
            <person name="Lieberman T.D."/>
            <person name="Swanson P.K."/>
            <person name="Smith M."/>
            <person name="Roesemann S."/>
            <person name="Alexander J.E."/>
            <person name="Rich S.A."/>
            <person name="Livny J."/>
            <person name="Vlamakis H."/>
            <person name="Clish C."/>
            <person name="Bullock K."/>
            <person name="Deik A."/>
            <person name="Scott J."/>
            <person name="Pierce K.A."/>
            <person name="Xavier R.J."/>
            <person name="Alm E.J."/>
        </authorList>
    </citation>
    <scope>NUCLEOTIDE SEQUENCE [LARGE SCALE GENOMIC DNA]</scope>
    <source>
        <strain evidence="5 7">BIOML-A110</strain>
    </source>
</reference>
<organism evidence="5 7">
    <name type="scientific">Phocaeicola vulgatus</name>
    <name type="common">Bacteroides vulgatus</name>
    <dbReference type="NCBI Taxonomy" id="821"/>
    <lineage>
        <taxon>Bacteria</taxon>
        <taxon>Pseudomonadati</taxon>
        <taxon>Bacteroidota</taxon>
        <taxon>Bacteroidia</taxon>
        <taxon>Bacteroidales</taxon>
        <taxon>Bacteroidaceae</taxon>
        <taxon>Phocaeicola</taxon>
    </lineage>
</organism>
<evidence type="ECO:0000259" key="4">
    <source>
        <dbReference type="Pfam" id="PF01420"/>
    </source>
</evidence>
<dbReference type="EMBL" id="JAWDET010000002">
    <property type="protein sequence ID" value="MDU0239119.1"/>
    <property type="molecule type" value="Genomic_DNA"/>
</dbReference>
<name>A0A7J5RQ93_PHOVU</name>
<dbReference type="Proteomes" id="UP000462922">
    <property type="component" value="Unassembled WGS sequence"/>
</dbReference>
<dbReference type="GO" id="GO:0003677">
    <property type="term" value="F:DNA binding"/>
    <property type="evidence" value="ECO:0007669"/>
    <property type="project" value="UniProtKB-KW"/>
</dbReference>
<evidence type="ECO:0000256" key="1">
    <source>
        <dbReference type="ARBA" id="ARBA00010923"/>
    </source>
</evidence>
<comment type="similarity">
    <text evidence="1">Belongs to the type-I restriction system S methylase family.</text>
</comment>
<dbReference type="InterPro" id="IPR044946">
    <property type="entry name" value="Restrct_endonuc_typeI_TRD_sf"/>
</dbReference>
<dbReference type="PANTHER" id="PTHR43140:SF1">
    <property type="entry name" value="TYPE I RESTRICTION ENZYME ECOKI SPECIFICITY SUBUNIT"/>
    <property type="match status" value="1"/>
</dbReference>
<dbReference type="GO" id="GO:0009307">
    <property type="term" value="P:DNA restriction-modification system"/>
    <property type="evidence" value="ECO:0007669"/>
    <property type="project" value="UniProtKB-KW"/>
</dbReference>